<accession>A0ABQ0J669</accession>
<dbReference type="EMBL" id="BBMS01000003">
    <property type="protein sequence ID" value="GAL24263.1"/>
    <property type="molecule type" value="Genomic_DNA"/>
</dbReference>
<keyword evidence="2" id="KW-1185">Reference proteome</keyword>
<protein>
    <submittedName>
        <fullName evidence="1">Uncharacterized protein</fullName>
    </submittedName>
</protein>
<evidence type="ECO:0000313" key="1">
    <source>
        <dbReference type="EMBL" id="GAL24263.1"/>
    </source>
</evidence>
<organism evidence="1 2">
    <name type="scientific">Vibrio variabilis</name>
    <dbReference type="NCBI Taxonomy" id="990271"/>
    <lineage>
        <taxon>Bacteria</taxon>
        <taxon>Pseudomonadati</taxon>
        <taxon>Pseudomonadota</taxon>
        <taxon>Gammaproteobacteria</taxon>
        <taxon>Vibrionales</taxon>
        <taxon>Vibrionaceae</taxon>
        <taxon>Vibrio</taxon>
    </lineage>
</organism>
<reference evidence="2" key="1">
    <citation type="submission" date="2014-09" db="EMBL/GenBank/DDBJ databases">
        <title>Vibrio variabilis JCM 19239. (C206) whole genome shotgun sequence.</title>
        <authorList>
            <person name="Sawabe T."/>
            <person name="Meirelles P."/>
            <person name="Nakanishi M."/>
            <person name="Sayaka M."/>
            <person name="Hattori M."/>
            <person name="Ohkuma M."/>
        </authorList>
    </citation>
    <scope>NUCLEOTIDE SEQUENCE [LARGE SCALE GENOMIC DNA]</scope>
    <source>
        <strain evidence="2">JCM 19239</strain>
    </source>
</reference>
<sequence>MVVVSSIINVTTTAEKAHTTVVISNTRPTLGYLVRKDAYR</sequence>
<dbReference type="Proteomes" id="UP000029223">
    <property type="component" value="Unassembled WGS sequence"/>
</dbReference>
<proteinExistence type="predicted"/>
<evidence type="ECO:0000313" key="2">
    <source>
        <dbReference type="Proteomes" id="UP000029223"/>
    </source>
</evidence>
<name>A0ABQ0J669_9VIBR</name>
<gene>
    <name evidence="1" type="ORF">JCM19239_3966</name>
</gene>
<comment type="caution">
    <text evidence="1">The sequence shown here is derived from an EMBL/GenBank/DDBJ whole genome shotgun (WGS) entry which is preliminary data.</text>
</comment>